<dbReference type="EMBL" id="CADCVZ010000049">
    <property type="protein sequence ID" value="CAA9518026.1"/>
    <property type="molecule type" value="Genomic_DNA"/>
</dbReference>
<dbReference type="PANTHER" id="PTHR42834">
    <property type="entry name" value="ENDONUCLEASE/EXONUCLEASE/PHOSPHATASE FAMILY PROTEIN (AFU_ORTHOLOGUE AFUA_3G09210)"/>
    <property type="match status" value="1"/>
</dbReference>
<keyword evidence="3" id="KW-0106">Calcium</keyword>
<feature type="region of interest" description="Disordered" evidence="4">
    <location>
        <begin position="1366"/>
        <end position="1388"/>
    </location>
</feature>
<dbReference type="PROSITE" id="PS50268">
    <property type="entry name" value="CADHERIN_2"/>
    <property type="match status" value="1"/>
</dbReference>
<dbReference type="RefSeq" id="WP_294174050.1">
    <property type="nucleotide sequence ID" value="NZ_CADCVZ010000049.1"/>
</dbReference>
<dbReference type="CDD" id="cd11304">
    <property type="entry name" value="Cadherin_repeat"/>
    <property type="match status" value="1"/>
</dbReference>
<dbReference type="Gene3D" id="2.150.10.10">
    <property type="entry name" value="Serralysin-like metalloprotease, C-terminal"/>
    <property type="match status" value="1"/>
</dbReference>
<evidence type="ECO:0000259" key="5">
    <source>
        <dbReference type="PROSITE" id="PS50268"/>
    </source>
</evidence>
<dbReference type="GO" id="GO:0004035">
    <property type="term" value="F:alkaline phosphatase activity"/>
    <property type="evidence" value="ECO:0007669"/>
    <property type="project" value="UniProtKB-EC"/>
</dbReference>
<dbReference type="InterPro" id="IPR038081">
    <property type="entry name" value="CalX-like_sf"/>
</dbReference>
<dbReference type="Pfam" id="PF03160">
    <property type="entry name" value="Calx-beta"/>
    <property type="match status" value="2"/>
</dbReference>
<gene>
    <name evidence="7" type="ORF">AVDCRST_MAG09-1853</name>
</gene>
<dbReference type="Gene3D" id="3.60.10.10">
    <property type="entry name" value="Endonuclease/exonuclease/phosphatase"/>
    <property type="match status" value="1"/>
</dbReference>
<dbReference type="EC" id="3.1.3.1" evidence="7"/>
<dbReference type="GO" id="GO:0005509">
    <property type="term" value="F:calcium ion binding"/>
    <property type="evidence" value="ECO:0007669"/>
    <property type="project" value="InterPro"/>
</dbReference>
<dbReference type="InterPro" id="IPR002126">
    <property type="entry name" value="Cadherin-like_dom"/>
</dbReference>
<organism evidence="7">
    <name type="scientific">uncultured Sphingomonas sp</name>
    <dbReference type="NCBI Taxonomy" id="158754"/>
    <lineage>
        <taxon>Bacteria</taxon>
        <taxon>Pseudomonadati</taxon>
        <taxon>Pseudomonadota</taxon>
        <taxon>Alphaproteobacteria</taxon>
        <taxon>Sphingomonadales</taxon>
        <taxon>Sphingomonadaceae</taxon>
        <taxon>Sphingomonas</taxon>
        <taxon>environmental samples</taxon>
    </lineage>
</organism>
<sequence length="1544" mass="155973">MSETYFDLSSGDLLQDWSNSGQITAADDWSGVPSIVGYLGDGMVGSSTGVNPGTVTGSSVSVDVIANQINPNTLTSGGVAEFHLANPTIALQGSGTAGAPYLALHLNAAGRQNVTLSFMARDIDGSGDNAVQPIAVQYRVGATGPWINLPAGAIADASTGPSLATATQAVSVTLPPEANNQAQLQVRILTTNAVGSDEWIGIDDIAVTSSPQTTINPGTLSIADASLAEGSFGTADMVFAVTRSGGTDGEVSATYTIGLTDSAGADDLGTVATTGTVTFAAGQSSATIRVPVAGDTVAEANESFAVTLSAPTGGAALGDATATGTIVNDDLPPPTNVFVNEINYDPEGSDTGEFVEVAGLAGTDLTGWSLVLYNGNGGAPYGTYALSGTLADAANGFGFASIALPANGLQNGAPDGVALVDNHGRVIQFLSYEGSFTAVGGPAAGMTSTDIGRFQTNAPAGTSLQLVGTGSSAADFAWAYDVASTAGGANTGQSFLAGHDQGQIRILDAGTVEGTGGPTLLTFTLHRSGGFATEASVDYTLAFDGGADLADLAAGAATSGTVTFAAGVFSQTISVPVAADSIGEGNEAFTVKLGNPVGNAVVVDGSARGLILNDDPVERTIMAIQGEGHESAYVGQPVITAGIVTAVDTNGFYLQDPEGDGNARTSDGLFVFTGTAPSVALGDGVRLTGLVGEYKPSATGLSVTQVAASAVEVLSSGNALAAATVIENGGLLPPTEAIDSDGLTVFNPEIDGIDFWESLEGMRVTLDTPVAVSNSSAFGETDIVASLGAGATGINARGGITISPDDYNPERIQLDDRLATQPVLSVGDQLADVTGVIGYSFDRYELLATGTATVASDNTPVDEVTTLRGDANHVTVATYNLENLDPGDGKYDLLANDIVYSLRAPDIIGVQEIQDADGAGGGSNLSGTVTAQGLIDAIYAESGIRYTYVEVAPSSAGTTGGEPGGNIRNGYLYRDDRVDLVNGSLSLLTDAAFNGSRKPLVATWSFNDQQFTTINVHFTSRGGSDPLMGDAQPPRNAGDAARAAQAGAVNDYVSDILARDASQQFVLLGDWNGFYFEEAQTQLTEGGVFTNLATLLPEEERYSYLFDGNAQLLDNVLVTGGLLPGAFYDAVHLNAEFTGTRPTDHDPQVAMLRVAVTPHDVVLAGGAVDENLPAGTVVGTLSATDTAGDVLSYTLVDEADGRFAVDARTGAVTTAGPLNFEDTATYTLQVRVTDAAGLSSQNAVTVSVGDLNEAPAAANDAASVDEDAASTNLWAQLLGNDRDVDAGDSLSIAGVDTGATLGTVIFDPATQSLRYLADDDLFDALAPGATATDSFSYTVRDAAGLTSTASVAVTVTGIADGITRAGGSGNDQLSGTGGEDRLTGGNGNDRLLGFDGHDGLDGDSGNDLLEGGSGNDVLFGGSGNDLLVGGAGADTFILGARAGEDVIRDFDRSADTLSLTGTAIRSSRTGDANGDGVTDLTLSLSGGGSVTLLGIGSVDELRLASTTQAASTQLAASWSLAPDTSLTQLDLSSHVTSNIGLLVA</sequence>
<dbReference type="InterPro" id="IPR011049">
    <property type="entry name" value="Serralysin-like_metalloprot_C"/>
</dbReference>
<dbReference type="Pfam" id="PF00353">
    <property type="entry name" value="HemolysinCabind"/>
    <property type="match status" value="2"/>
</dbReference>
<dbReference type="InterPro" id="IPR018511">
    <property type="entry name" value="Hemolysin-typ_Ca-bd_CS"/>
</dbReference>
<keyword evidence="7" id="KW-0378">Hydrolase</keyword>
<evidence type="ECO:0000259" key="6">
    <source>
        <dbReference type="PROSITE" id="PS51841"/>
    </source>
</evidence>
<dbReference type="InterPro" id="IPR003644">
    <property type="entry name" value="Calx_beta"/>
</dbReference>
<dbReference type="CDD" id="cd04486">
    <property type="entry name" value="YhcR_OBF_like"/>
    <property type="match status" value="1"/>
</dbReference>
<protein>
    <submittedName>
        <fullName evidence="7">Alkaline phosphatase</fullName>
        <ecNumber evidence="7">3.1.3.1</ecNumber>
    </submittedName>
</protein>
<dbReference type="Gene3D" id="2.60.40.60">
    <property type="entry name" value="Cadherins"/>
    <property type="match status" value="1"/>
</dbReference>
<dbReference type="PANTHER" id="PTHR42834:SF1">
    <property type="entry name" value="ENDONUCLEASE_EXONUCLEASE_PHOSPHATASE FAMILY PROTEIN (AFU_ORTHOLOGUE AFUA_3G09210)"/>
    <property type="match status" value="1"/>
</dbReference>
<dbReference type="GO" id="GO:0007156">
    <property type="term" value="P:homophilic cell adhesion via plasma membrane adhesion molecules"/>
    <property type="evidence" value="ECO:0007669"/>
    <property type="project" value="InterPro"/>
</dbReference>
<dbReference type="Pfam" id="PF17963">
    <property type="entry name" value="Big_9"/>
    <property type="match status" value="1"/>
</dbReference>
<dbReference type="InterPro" id="IPR015919">
    <property type="entry name" value="Cadherin-like_sf"/>
</dbReference>
<reference evidence="7" key="1">
    <citation type="submission" date="2020-02" db="EMBL/GenBank/DDBJ databases">
        <authorList>
            <person name="Meier V. D."/>
        </authorList>
    </citation>
    <scope>NUCLEOTIDE SEQUENCE</scope>
    <source>
        <strain evidence="7">AVDCRST_MAG09</strain>
    </source>
</reference>
<dbReference type="GO" id="GO:0007154">
    <property type="term" value="P:cell communication"/>
    <property type="evidence" value="ECO:0007669"/>
    <property type="project" value="InterPro"/>
</dbReference>
<feature type="domain" description="Cadherin" evidence="5">
    <location>
        <begin position="1168"/>
        <end position="1257"/>
    </location>
</feature>
<evidence type="ECO:0000256" key="3">
    <source>
        <dbReference type="ARBA" id="ARBA00022837"/>
    </source>
</evidence>
<dbReference type="SUPFAM" id="SSF49313">
    <property type="entry name" value="Cadherin-like"/>
    <property type="match status" value="1"/>
</dbReference>
<accession>A0A6J4T9X3</accession>
<dbReference type="Gene3D" id="2.60.40.2030">
    <property type="match status" value="2"/>
</dbReference>
<dbReference type="InterPro" id="IPR010221">
    <property type="entry name" value="VCBS_dom"/>
</dbReference>
<evidence type="ECO:0000313" key="7">
    <source>
        <dbReference type="EMBL" id="CAA9518026.1"/>
    </source>
</evidence>
<dbReference type="InterPro" id="IPR001343">
    <property type="entry name" value="Hemolysn_Ca-bd"/>
</dbReference>
<dbReference type="SUPFAM" id="SSF141072">
    <property type="entry name" value="CalX-like"/>
    <property type="match status" value="2"/>
</dbReference>
<dbReference type="SUPFAM" id="SSF51120">
    <property type="entry name" value="beta-Roll"/>
    <property type="match status" value="1"/>
</dbReference>
<feature type="domain" description="LTD" evidence="6">
    <location>
        <begin position="332"/>
        <end position="434"/>
    </location>
</feature>
<dbReference type="PRINTS" id="PR00313">
    <property type="entry name" value="CABNDNGRPT"/>
</dbReference>
<dbReference type="Pfam" id="PF00028">
    <property type="entry name" value="Cadherin"/>
    <property type="match status" value="1"/>
</dbReference>
<name>A0A6J4T9X3_9SPHN</name>
<dbReference type="GO" id="GO:0016020">
    <property type="term" value="C:membrane"/>
    <property type="evidence" value="ECO:0007669"/>
    <property type="project" value="InterPro"/>
</dbReference>
<keyword evidence="1" id="KW-0732">Signal</keyword>
<dbReference type="SMART" id="SM00112">
    <property type="entry name" value="CA"/>
    <property type="match status" value="1"/>
</dbReference>
<dbReference type="SMART" id="SM00237">
    <property type="entry name" value="Calx_beta"/>
    <property type="match status" value="2"/>
</dbReference>
<dbReference type="PROSITE" id="PS51841">
    <property type="entry name" value="LTD"/>
    <property type="match status" value="1"/>
</dbReference>
<keyword evidence="2" id="KW-0677">Repeat</keyword>
<dbReference type="SUPFAM" id="SSF56219">
    <property type="entry name" value="DNase I-like"/>
    <property type="match status" value="1"/>
</dbReference>
<evidence type="ECO:0000256" key="4">
    <source>
        <dbReference type="SAM" id="MobiDB-lite"/>
    </source>
</evidence>
<dbReference type="PROSITE" id="PS00330">
    <property type="entry name" value="HEMOLYSIN_CALCIUM"/>
    <property type="match status" value="3"/>
</dbReference>
<dbReference type="NCBIfam" id="TIGR01965">
    <property type="entry name" value="VCBS_repeat"/>
    <property type="match status" value="1"/>
</dbReference>
<evidence type="ECO:0000256" key="1">
    <source>
        <dbReference type="ARBA" id="ARBA00022729"/>
    </source>
</evidence>
<evidence type="ECO:0000256" key="2">
    <source>
        <dbReference type="ARBA" id="ARBA00022737"/>
    </source>
</evidence>
<dbReference type="InterPro" id="IPR001322">
    <property type="entry name" value="Lamin_tail_dom"/>
</dbReference>
<proteinExistence type="predicted"/>
<dbReference type="InterPro" id="IPR036691">
    <property type="entry name" value="Endo/exonu/phosph_ase_sf"/>
</dbReference>